<dbReference type="NCBIfam" id="TIGR03780">
    <property type="entry name" value="Bac_Flav_CT_N"/>
    <property type="match status" value="1"/>
</dbReference>
<dbReference type="RefSeq" id="WP_133465299.1">
    <property type="nucleotide sequence ID" value="NZ_SNWI01000005.1"/>
</dbReference>
<gene>
    <name evidence="1" type="ORF">DET52_105257</name>
</gene>
<protein>
    <submittedName>
        <fullName evidence="1">Conjugative transposon TraN protein</fullName>
    </submittedName>
</protein>
<comment type="caution">
    <text evidence="1">The sequence shown here is derived from an EMBL/GenBank/DDBJ whole genome shotgun (WGS) entry which is preliminary data.</text>
</comment>
<dbReference type="EMBL" id="SNWI01000005">
    <property type="protein sequence ID" value="TDO01398.1"/>
    <property type="molecule type" value="Genomic_DNA"/>
</dbReference>
<evidence type="ECO:0000313" key="1">
    <source>
        <dbReference type="EMBL" id="TDO01398.1"/>
    </source>
</evidence>
<proteinExistence type="predicted"/>
<organism evidence="1 2">
    <name type="scientific">Sunxiuqinia elliptica</name>
    <dbReference type="NCBI Taxonomy" id="655355"/>
    <lineage>
        <taxon>Bacteria</taxon>
        <taxon>Pseudomonadati</taxon>
        <taxon>Bacteroidota</taxon>
        <taxon>Bacteroidia</taxon>
        <taxon>Marinilabiliales</taxon>
        <taxon>Prolixibacteraceae</taxon>
        <taxon>Sunxiuqinia</taxon>
    </lineage>
</organism>
<dbReference type="Pfam" id="PF13595">
    <property type="entry name" value="DUF4138"/>
    <property type="match status" value="1"/>
</dbReference>
<reference evidence="1 2" key="1">
    <citation type="submission" date="2019-03" db="EMBL/GenBank/DDBJ databases">
        <title>Freshwater and sediment microbial communities from various areas in North America, analyzing microbe dynamics in response to fracking.</title>
        <authorList>
            <person name="Lamendella R."/>
        </authorList>
    </citation>
    <scope>NUCLEOTIDE SEQUENCE [LARGE SCALE GENOMIC DNA]</scope>
    <source>
        <strain evidence="1 2">114D</strain>
    </source>
</reference>
<dbReference type="InterPro" id="IPR022298">
    <property type="entry name" value="Conjug_transposon_TraN"/>
</dbReference>
<sequence>MKTLYFSISLFFICFIVYATDIPKEDLPVISITTGISVHFISPEPIQFADISTDAIVGDIPVDNVLRVKVLSDSIASQVDETVVTIIGQSYIAQFNLKYVPEDLSSSTTTRIDILPKHMSPLEFPEITMTFRDMKEISRDIVIGRRPAFNNVMSKALGMKATLNNIYAVGDYVFIDVSFRNRTRIKYDVDQFRFTIRDKRITKATNVQDLEVRPVFSLYNNSYFRKRYRNVFVFQKFTFPGNKVFTIKLDEKQISGRTIELNIDYRDLLHADTL</sequence>
<dbReference type="OrthoDB" id="1038500at2"/>
<evidence type="ECO:0000313" key="2">
    <source>
        <dbReference type="Proteomes" id="UP000294848"/>
    </source>
</evidence>
<name>A0A4R6H152_9BACT</name>
<accession>A0A4R6H152</accession>
<dbReference type="AlphaFoldDB" id="A0A4R6H152"/>
<dbReference type="Proteomes" id="UP000294848">
    <property type="component" value="Unassembled WGS sequence"/>
</dbReference>